<dbReference type="GO" id="GO:0008484">
    <property type="term" value="F:sulfuric ester hydrolase activity"/>
    <property type="evidence" value="ECO:0007669"/>
    <property type="project" value="TreeGrafter"/>
</dbReference>
<dbReference type="EMBL" id="BLIV01000005">
    <property type="protein sequence ID" value="GFE51207.1"/>
    <property type="molecule type" value="Genomic_DNA"/>
</dbReference>
<gene>
    <name evidence="4" type="ORF">So717_29600</name>
</gene>
<proteinExistence type="predicted"/>
<dbReference type="AlphaFoldDB" id="A0A640VTN9"/>
<evidence type="ECO:0000259" key="3">
    <source>
        <dbReference type="Pfam" id="PF00884"/>
    </source>
</evidence>
<dbReference type="SUPFAM" id="SSF53649">
    <property type="entry name" value="Alkaline phosphatase-like"/>
    <property type="match status" value="1"/>
</dbReference>
<evidence type="ECO:0000313" key="4">
    <source>
        <dbReference type="EMBL" id="GFE51207.1"/>
    </source>
</evidence>
<dbReference type="Proteomes" id="UP000436522">
    <property type="component" value="Unassembled WGS sequence"/>
</dbReference>
<accession>A0A640VTN9</accession>
<keyword evidence="5" id="KW-1185">Reference proteome</keyword>
<dbReference type="CDD" id="cd16148">
    <property type="entry name" value="sulfatase_like"/>
    <property type="match status" value="1"/>
</dbReference>
<feature type="domain" description="Sulfatase N-terminal" evidence="3">
    <location>
        <begin position="2"/>
        <end position="344"/>
    </location>
</feature>
<keyword evidence="1" id="KW-0479">Metal-binding</keyword>
<keyword evidence="2" id="KW-0378">Hydrolase</keyword>
<dbReference type="OrthoDB" id="9795675at2"/>
<dbReference type="InterPro" id="IPR000917">
    <property type="entry name" value="Sulfatase_N"/>
</dbReference>
<protein>
    <submittedName>
        <fullName evidence="4">Sulfatase</fullName>
    </submittedName>
</protein>
<dbReference type="PANTHER" id="PTHR45953">
    <property type="entry name" value="IDURONATE 2-SULFATASE"/>
    <property type="match status" value="1"/>
</dbReference>
<evidence type="ECO:0000256" key="1">
    <source>
        <dbReference type="ARBA" id="ARBA00022723"/>
    </source>
</evidence>
<sequence>MNIVFVLVDSLTRDCLKAYNAASPCETPNIDKFAARAHVFDNHFVGSLPCMPARREIIAGRKEFMWRPWGSLEVFDPRLPSEVKKGGYHTHIVTDHYHYWEEEANGYIQSYDTTEMIRGYEVDHWQAQDPNEDKPAWVKKVEEFRAPEHIGQYYANVKDFQGEEDYFSAKTFGGACDWLDRHAQKGRFFLHVETFDVHEPFEIPEPYESMYAEGATKNEFNIWPPYQVYDDLNAFMDQTTPAELAFLKSQFMGKVTMMDKWLGTLFDKLEAMGLWEDTMVILTTDHGHDMGERRAFGKQHPHFDSHANIPLMMWHPANPGNGRRVSGLTQTVDLFATIIEAAGVDVTPSCRHSRSILKMVTEDAPSPRDALLYGTFGQGICATDGEWTILKSPEPDKPLYLYSTSIFRPLIVDNPVDGRLATPPNKPVDTGYFDPSVDLPMWKIPIKVDPRTGENFLFNRVTDPEQNNNLWDGDTEQRARMLRLVRQLMDEEGYPPEQLARLGLEDAAMPAPA</sequence>
<dbReference type="RefSeq" id="WP_159978674.1">
    <property type="nucleotide sequence ID" value="NZ_BLIV01000005.1"/>
</dbReference>
<dbReference type="Pfam" id="PF00884">
    <property type="entry name" value="Sulfatase"/>
    <property type="match status" value="1"/>
</dbReference>
<dbReference type="PANTHER" id="PTHR45953:SF1">
    <property type="entry name" value="IDURONATE 2-SULFATASE"/>
    <property type="match status" value="1"/>
</dbReference>
<dbReference type="GO" id="GO:0005737">
    <property type="term" value="C:cytoplasm"/>
    <property type="evidence" value="ECO:0007669"/>
    <property type="project" value="TreeGrafter"/>
</dbReference>
<evidence type="ECO:0000313" key="5">
    <source>
        <dbReference type="Proteomes" id="UP000436522"/>
    </source>
</evidence>
<dbReference type="InterPro" id="IPR017850">
    <property type="entry name" value="Alkaline_phosphatase_core_sf"/>
</dbReference>
<dbReference type="Gene3D" id="3.40.720.10">
    <property type="entry name" value="Alkaline Phosphatase, subunit A"/>
    <property type="match status" value="1"/>
</dbReference>
<organism evidence="4 5">
    <name type="scientific">Roseobacter cerasinus</name>
    <dbReference type="NCBI Taxonomy" id="2602289"/>
    <lineage>
        <taxon>Bacteria</taxon>
        <taxon>Pseudomonadati</taxon>
        <taxon>Pseudomonadota</taxon>
        <taxon>Alphaproteobacteria</taxon>
        <taxon>Rhodobacterales</taxon>
        <taxon>Roseobacteraceae</taxon>
        <taxon>Roseobacter</taxon>
    </lineage>
</organism>
<evidence type="ECO:0000256" key="2">
    <source>
        <dbReference type="ARBA" id="ARBA00022801"/>
    </source>
</evidence>
<dbReference type="GO" id="GO:0046872">
    <property type="term" value="F:metal ion binding"/>
    <property type="evidence" value="ECO:0007669"/>
    <property type="project" value="UniProtKB-KW"/>
</dbReference>
<comment type="caution">
    <text evidence="4">The sequence shown here is derived from an EMBL/GenBank/DDBJ whole genome shotgun (WGS) entry which is preliminary data.</text>
</comment>
<reference evidence="4 5" key="1">
    <citation type="submission" date="2019-12" db="EMBL/GenBank/DDBJ databases">
        <title>Roseobacter cerasinus sp. nov., isolated from seawater around aquaculture.</title>
        <authorList>
            <person name="Muramatsu S."/>
            <person name="Takabe Y."/>
            <person name="Mori K."/>
            <person name="Takaichi S."/>
            <person name="Hanada S."/>
        </authorList>
    </citation>
    <scope>NUCLEOTIDE SEQUENCE [LARGE SCALE GENOMIC DNA]</scope>
    <source>
        <strain evidence="4 5">AI77</strain>
    </source>
</reference>
<name>A0A640VTN9_9RHOB</name>